<dbReference type="Pfam" id="PF08241">
    <property type="entry name" value="Methyltransf_11"/>
    <property type="match status" value="1"/>
</dbReference>
<dbReference type="EMBL" id="FOVR01000025">
    <property type="protein sequence ID" value="SFP15975.1"/>
    <property type="molecule type" value="Genomic_DNA"/>
</dbReference>
<dbReference type="Proteomes" id="UP000199236">
    <property type="component" value="Unassembled WGS sequence"/>
</dbReference>
<accession>A0A1I5N238</accession>
<dbReference type="RefSeq" id="WP_090075665.1">
    <property type="nucleotide sequence ID" value="NZ_FOVR01000025.1"/>
</dbReference>
<dbReference type="STRING" id="655353.SAMN04488056_12513"/>
<dbReference type="GO" id="GO:0032259">
    <property type="term" value="P:methylation"/>
    <property type="evidence" value="ECO:0007669"/>
    <property type="project" value="UniProtKB-KW"/>
</dbReference>
<evidence type="ECO:0000256" key="3">
    <source>
        <dbReference type="SAM" id="MobiDB-lite"/>
    </source>
</evidence>
<evidence type="ECO:0000256" key="2">
    <source>
        <dbReference type="ARBA" id="ARBA00022679"/>
    </source>
</evidence>
<dbReference type="InterPro" id="IPR029063">
    <property type="entry name" value="SAM-dependent_MTases_sf"/>
</dbReference>
<evidence type="ECO:0000259" key="4">
    <source>
        <dbReference type="Pfam" id="PF08241"/>
    </source>
</evidence>
<evidence type="ECO:0000313" key="5">
    <source>
        <dbReference type="EMBL" id="SFP15975.1"/>
    </source>
</evidence>
<proteinExistence type="predicted"/>
<feature type="region of interest" description="Disordered" evidence="3">
    <location>
        <begin position="271"/>
        <end position="299"/>
    </location>
</feature>
<dbReference type="InterPro" id="IPR050602">
    <property type="entry name" value="Malonyl-ACP_OMT"/>
</dbReference>
<dbReference type="PANTHER" id="PTHR13090">
    <property type="entry name" value="ARGININE-HYDROXYLASE NDUFAF5, MITOCHONDRIAL"/>
    <property type="match status" value="1"/>
</dbReference>
<keyword evidence="1" id="KW-0489">Methyltransferase</keyword>
<keyword evidence="6" id="KW-1185">Reference proteome</keyword>
<organism evidence="5 6">
    <name type="scientific">Cohaesibacter marisflavi</name>
    <dbReference type="NCBI Taxonomy" id="655353"/>
    <lineage>
        <taxon>Bacteria</taxon>
        <taxon>Pseudomonadati</taxon>
        <taxon>Pseudomonadota</taxon>
        <taxon>Alphaproteobacteria</taxon>
        <taxon>Hyphomicrobiales</taxon>
        <taxon>Cohaesibacteraceae</taxon>
    </lineage>
</organism>
<dbReference type="PANTHER" id="PTHR13090:SF1">
    <property type="entry name" value="ARGININE-HYDROXYLASE NDUFAF5, MITOCHONDRIAL"/>
    <property type="match status" value="1"/>
</dbReference>
<gene>
    <name evidence="5" type="ORF">SAMN04488056_12513</name>
</gene>
<dbReference type="OrthoDB" id="9793723at2"/>
<dbReference type="AlphaFoldDB" id="A0A1I5N238"/>
<dbReference type="GO" id="GO:0008757">
    <property type="term" value="F:S-adenosylmethionine-dependent methyltransferase activity"/>
    <property type="evidence" value="ECO:0007669"/>
    <property type="project" value="InterPro"/>
</dbReference>
<dbReference type="InterPro" id="IPR013216">
    <property type="entry name" value="Methyltransf_11"/>
</dbReference>
<evidence type="ECO:0000313" key="6">
    <source>
        <dbReference type="Proteomes" id="UP000199236"/>
    </source>
</evidence>
<dbReference type="SUPFAM" id="SSF53335">
    <property type="entry name" value="S-adenosyl-L-methionine-dependent methyltransferases"/>
    <property type="match status" value="1"/>
</dbReference>
<reference evidence="5 6" key="1">
    <citation type="submission" date="2016-10" db="EMBL/GenBank/DDBJ databases">
        <authorList>
            <person name="de Groot N.N."/>
        </authorList>
    </citation>
    <scope>NUCLEOTIDE SEQUENCE [LARGE SCALE GENOMIC DNA]</scope>
    <source>
        <strain evidence="5 6">CGMCC 1.9157</strain>
    </source>
</reference>
<protein>
    <recommendedName>
        <fullName evidence="4">Methyltransferase type 11 domain-containing protein</fullName>
    </recommendedName>
</protein>
<feature type="domain" description="Methyltransferase type 11" evidence="4">
    <location>
        <begin position="61"/>
        <end position="144"/>
    </location>
</feature>
<sequence>METDTTGVPRLFDTRLLADRRKRALAHHGDAGDFLLKEVTSDMLDRLSIILRPFPVIAELGGHTGGLARQLKNREGTDYVFRLEQASTLLAKEDNGLLFDPEFLPIKPQSLNLLVSPLFLHWVNDLPGTLVQIRQSLAPDGLLLATLLGRDSLKELREAFLMADSEITGGASPRVAPLPDLKDMGSLLQRAGFSLPVVDHDTLTVRYSSLFSLMQDLRRMGATNVLTDRSRHFMRRDCLMRAAKIYQDRFSDQDGRIRATFQVVSLSGWAPDESQQKPLKPGSAKMSLASVLGDKSGSK</sequence>
<keyword evidence="2" id="KW-0808">Transferase</keyword>
<evidence type="ECO:0000256" key="1">
    <source>
        <dbReference type="ARBA" id="ARBA00022603"/>
    </source>
</evidence>
<name>A0A1I5N238_9HYPH</name>
<dbReference type="Gene3D" id="3.40.50.150">
    <property type="entry name" value="Vaccinia Virus protein VP39"/>
    <property type="match status" value="1"/>
</dbReference>